<feature type="domain" description="Cep192/Spd-2-like" evidence="2">
    <location>
        <begin position="481"/>
        <end position="582"/>
    </location>
</feature>
<evidence type="ECO:0000259" key="2">
    <source>
        <dbReference type="Pfam" id="PF22073"/>
    </source>
</evidence>
<dbReference type="InterPro" id="IPR013783">
    <property type="entry name" value="Ig-like_fold"/>
</dbReference>
<dbReference type="NCBIfam" id="NF012200">
    <property type="entry name" value="choice_anch_D"/>
    <property type="match status" value="1"/>
</dbReference>
<accession>A0A540VPQ5</accession>
<dbReference type="InterPro" id="IPR026444">
    <property type="entry name" value="Secre_tail"/>
</dbReference>
<protein>
    <submittedName>
        <fullName evidence="3">BspA family leucine-rich repeat surface protein</fullName>
    </submittedName>
</protein>
<dbReference type="InterPro" id="IPR025965">
    <property type="entry name" value="FlgD/Vpr_Ig-like"/>
</dbReference>
<comment type="caution">
    <text evidence="3">The sequence shown here is derived from an EMBL/GenBank/DDBJ whole genome shotgun (WGS) entry which is preliminary data.</text>
</comment>
<organism evidence="3 4">
    <name type="scientific">Spiribacter salinus</name>
    <dbReference type="NCBI Taxonomy" id="1335746"/>
    <lineage>
        <taxon>Bacteria</taxon>
        <taxon>Pseudomonadati</taxon>
        <taxon>Pseudomonadota</taxon>
        <taxon>Gammaproteobacteria</taxon>
        <taxon>Chromatiales</taxon>
        <taxon>Ectothiorhodospiraceae</taxon>
        <taxon>Spiribacter</taxon>
    </lineage>
</organism>
<dbReference type="NCBIfam" id="TIGR04183">
    <property type="entry name" value="Por_Secre_tail"/>
    <property type="match status" value="1"/>
</dbReference>
<dbReference type="AlphaFoldDB" id="A0A540VPQ5"/>
<dbReference type="Pfam" id="PF22073">
    <property type="entry name" value="Cep192_D4"/>
    <property type="match status" value="1"/>
</dbReference>
<name>A0A540VPQ5_9GAMM</name>
<sequence length="1039" mass="111506">MEDGADFLEGYRSNLSFEVQSSGSAFAIRSGVPAGWSVLGENTGAGGNATALSREHPSGGKGIIYTYDPSETSQTGRNIYDLMYEWLEGEPAHPGKTVPAGNAAFVISNYDDTDGSPDLTEEENALYDTLLGYGYEVTFIRFSRLGQSDLSEASLVTAATYPSIDPQTVNAQLSAGTNVALFYSSAAVLGGEWRSSGSSYRRLRVEEATDFLRSYTVDDQLTIQNAGSAFAIRSDYPADWSILGRNTSGSSNRTVFSFEEFARGAIYTYDPSQQTAEGDAVVDELIEWLEEGATVPTFFEAENGITILCPDADVGNSGEVNGTVYTKRDRSGLDSLVEEGADDMQFATTCTSDIEDMSGLFESAESVNPDVSTWDVSSVTDMGGMFFGAISFDQDIGAWDVSSVEAFESMHGEEARGFLEGVTIDAPNYDALLSGWSERDLVPNIRFDAGGSQYTEDAIGARQSIIDTFNWTIRDGGQTAPEIIVDSMVLDFEDVEIGSSAEKILTLENTGQALLEGTVTSTGASDFEVDGAGTFTLNPGDMLELLVDFAPTRGGVINGQLTIEHNAVNIDSPSEIELIGQGTVAAEVPVSTIRAFGDPSVETSYRLVGLPGQIDADLAATLSGESGSAWRAFRETGAEGDDPEDYLEEFDGSDAFRFAPGRGFWLLSRDAWEVDQTVDAVDLTEEGFTTVPLHEGWNIFSNPLDQPVAWNATLGLEANDGLTEALWQWDGAWAETNSFESARTGEAYYLFNDGDLEQLTLQHPAFTEDGEKGDLVAATQAERAELQLITQTRSAETEERQEAARLTLGHTAGDAIMHRLPPAHFAAAQLSARSEALDAPLGRLLKAAPEESDGLAFDVQLTGIAEGEAAYLYPEGLSAFEGEEVVLVHTATGARHTLADYSAAEPLRIRIEEGHLTRGSNGKENILLLQLLIGDQAFVDGAAERPDELAFGAVYPNPSVGEVTIEVAVPETMTLQVELFNMLGQQVGLLHSGELAPGVHELRWDGRTANGAAAASGVYLVRLMGPDGQQDTARIARVR</sequence>
<evidence type="ECO:0000259" key="1">
    <source>
        <dbReference type="Pfam" id="PF13860"/>
    </source>
</evidence>
<proteinExistence type="predicted"/>
<dbReference type="Proteomes" id="UP000315400">
    <property type="component" value="Unassembled WGS sequence"/>
</dbReference>
<evidence type="ECO:0000313" key="4">
    <source>
        <dbReference type="Proteomes" id="UP000315400"/>
    </source>
</evidence>
<dbReference type="InterPro" id="IPR054090">
    <property type="entry name" value="Cep192_Spd-2-like_dom"/>
</dbReference>
<feature type="domain" description="FlgD/Vpr Ig-like" evidence="1">
    <location>
        <begin position="962"/>
        <end position="1022"/>
    </location>
</feature>
<dbReference type="Pfam" id="PF13860">
    <property type="entry name" value="FlgD_ig"/>
    <property type="match status" value="1"/>
</dbReference>
<dbReference type="Gene3D" id="2.60.40.10">
    <property type="entry name" value="Immunoglobulins"/>
    <property type="match status" value="1"/>
</dbReference>
<dbReference type="EMBL" id="VIFK01000140">
    <property type="protein sequence ID" value="TQE98751.1"/>
    <property type="molecule type" value="Genomic_DNA"/>
</dbReference>
<dbReference type="Pfam" id="PF03382">
    <property type="entry name" value="DUF285"/>
    <property type="match status" value="1"/>
</dbReference>
<gene>
    <name evidence="3" type="ORF">FKY71_12150</name>
</gene>
<reference evidence="3 4" key="1">
    <citation type="submission" date="2019-06" db="EMBL/GenBank/DDBJ databases">
        <title>Metagenome assembled Genome of Spiribacter salinus SL48-SHIP from the microbial mat of Salt Lake 48 (Novosibirsk region, Russia).</title>
        <authorList>
            <person name="Shipova A."/>
            <person name="Rozanov A.S."/>
            <person name="Bryanskaya A.V."/>
            <person name="Peltek S.E."/>
        </authorList>
    </citation>
    <scope>NUCLEOTIDE SEQUENCE [LARGE SCALE GENOMIC DNA]</scope>
    <source>
        <strain evidence="3">SL48-SHIP-2</strain>
    </source>
</reference>
<dbReference type="Gene3D" id="2.60.40.4070">
    <property type="match status" value="1"/>
</dbReference>
<evidence type="ECO:0000313" key="3">
    <source>
        <dbReference type="EMBL" id="TQE98751.1"/>
    </source>
</evidence>
<dbReference type="InterPro" id="IPR005046">
    <property type="entry name" value="DUF285"/>
</dbReference>